<reference evidence="2" key="2">
    <citation type="submission" date="2021-04" db="EMBL/GenBank/DDBJ databases">
        <authorList>
            <person name="Gilroy R."/>
        </authorList>
    </citation>
    <scope>NUCLEOTIDE SEQUENCE</scope>
    <source>
        <strain evidence="2">ChiHejej3B27-2180</strain>
    </source>
</reference>
<dbReference type="InterPro" id="IPR009526">
    <property type="entry name" value="DUF1146"/>
</dbReference>
<keyword evidence="1" id="KW-1133">Transmembrane helix</keyword>
<reference evidence="2" key="1">
    <citation type="journal article" date="2021" name="PeerJ">
        <title>Extensive microbial diversity within the chicken gut microbiome revealed by metagenomics and culture.</title>
        <authorList>
            <person name="Gilroy R."/>
            <person name="Ravi A."/>
            <person name="Getino M."/>
            <person name="Pursley I."/>
            <person name="Horton D.L."/>
            <person name="Alikhan N.F."/>
            <person name="Baker D."/>
            <person name="Gharbi K."/>
            <person name="Hall N."/>
            <person name="Watson M."/>
            <person name="Adriaenssens E.M."/>
            <person name="Foster-Nyarko E."/>
            <person name="Jarju S."/>
            <person name="Secka A."/>
            <person name="Antonio M."/>
            <person name="Oren A."/>
            <person name="Chaudhuri R.R."/>
            <person name="La Ragione R."/>
            <person name="Hildebrand F."/>
            <person name="Pallen M.J."/>
        </authorList>
    </citation>
    <scope>NUCLEOTIDE SEQUENCE</scope>
    <source>
        <strain evidence="2">ChiHejej3B27-2180</strain>
    </source>
</reference>
<accession>A0A9D1U3Q8</accession>
<proteinExistence type="predicted"/>
<keyword evidence="1" id="KW-0812">Transmembrane</keyword>
<organism evidence="2 3">
    <name type="scientific">Candidatus Limosilactobacillus merdipullorum</name>
    <dbReference type="NCBI Taxonomy" id="2838653"/>
    <lineage>
        <taxon>Bacteria</taxon>
        <taxon>Bacillati</taxon>
        <taxon>Bacillota</taxon>
        <taxon>Bacilli</taxon>
        <taxon>Lactobacillales</taxon>
        <taxon>Lactobacillaceae</taxon>
        <taxon>Limosilactobacillus</taxon>
    </lineage>
</organism>
<protein>
    <submittedName>
        <fullName evidence="2">DUF1146 family protein</fullName>
    </submittedName>
</protein>
<sequence length="74" mass="8261">MTNAISFVNLLVQVGFIWLAFRSIQGIHLETMWNRPPRTLALLITLLAIAIGEGCASFVIGFFTTLRNLLLTLK</sequence>
<gene>
    <name evidence="2" type="ORF">H9876_05855</name>
</gene>
<dbReference type="AlphaFoldDB" id="A0A9D1U3Q8"/>
<evidence type="ECO:0000313" key="2">
    <source>
        <dbReference type="EMBL" id="HIW70871.1"/>
    </source>
</evidence>
<dbReference type="EMBL" id="DXGK01000124">
    <property type="protein sequence ID" value="HIW70871.1"/>
    <property type="molecule type" value="Genomic_DNA"/>
</dbReference>
<evidence type="ECO:0000256" key="1">
    <source>
        <dbReference type="SAM" id="Phobius"/>
    </source>
</evidence>
<keyword evidence="1" id="KW-0472">Membrane</keyword>
<comment type="caution">
    <text evidence="2">The sequence shown here is derived from an EMBL/GenBank/DDBJ whole genome shotgun (WGS) entry which is preliminary data.</text>
</comment>
<dbReference type="Proteomes" id="UP000886878">
    <property type="component" value="Unassembled WGS sequence"/>
</dbReference>
<feature type="transmembrane region" description="Helical" evidence="1">
    <location>
        <begin position="42"/>
        <end position="66"/>
    </location>
</feature>
<dbReference type="Pfam" id="PF06612">
    <property type="entry name" value="DUF1146"/>
    <property type="match status" value="1"/>
</dbReference>
<name>A0A9D1U3Q8_9LACO</name>
<evidence type="ECO:0000313" key="3">
    <source>
        <dbReference type="Proteomes" id="UP000886878"/>
    </source>
</evidence>